<keyword evidence="16" id="KW-1185">Reference proteome</keyword>
<feature type="transmembrane region" description="Helical" evidence="9">
    <location>
        <begin position="423"/>
        <end position="441"/>
    </location>
</feature>
<sequence>MKKNKGIAIILFTFIAIGFLGYVCILGLGSTGTGAAKNIKLGLDLAGGVSITYQAVGDTPSDEEMGDTIGKLEKRVENYSTEASVYQVGNDRITVEIPGVTDANAILEDLGKPGSLTFQDEDGNILIEGTDIADAQAASIKNDMGNKEFIVELTFTDEGAKKFADATSKNVGKSMPIVYDDQTISAPKVQAAISGGKAQIDGMESYEAADELASSIRIGALKVELEELSSRVVAAKLGGQAIETSLKAAAIGLALVVLFMCVYYLIPGVVASIALVLYTAMILITLNAFNVTLTLPGIAGIVLSIGMAVDANVIIFARIREELTEGISVKTALENGFSKAFSAIFDGNITTLIAAIVLQIKGSGTVKGFAQTLAIGVILSMFTALVVTRFLLKAFHALGLKNPKMYGINKPFKTFDFIGKRKIFYAISLVCCIAGLAFLGVNKSSTGSILNFSLDFAGGTSTTVSLNEKYTIDELDSDVKPVVSEVTNDNNIEIQKDQNSNDVIIKTRTLSLDEREALNKKLIETFKVEESSIQSETISSTISSEMRSDAIVSVVIALILMLLYIWFRFKDIKFASSAVLALFHDVLIVFAYYSISRASVGTTFIAVMLTIVGYSINATIVIFDRVREKLKYTKPGDDIKTLCNESITQTLSRSINTSLTDFIMLLVLYILGVTSVKEFAAPLMIGIIGGAYSSVCITTSLWYTFGAKSRAKFAATAVKTSTKKNKAEAVVNGDDLYEEKPVLAKEKNPENRNAELAVKKRGRKGKKGIH</sequence>
<feature type="transmembrane region" description="Helical" evidence="9">
    <location>
        <begin position="7"/>
        <end position="29"/>
    </location>
</feature>
<gene>
    <name evidence="9" type="primary">secD</name>
    <name evidence="10" type="synonym">secF</name>
    <name evidence="15" type="ORF">SAMN05216249_102142</name>
</gene>
<dbReference type="OrthoDB" id="9805019at2"/>
<evidence type="ECO:0000256" key="4">
    <source>
        <dbReference type="ARBA" id="ARBA00022692"/>
    </source>
</evidence>
<dbReference type="InterPro" id="IPR005665">
    <property type="entry name" value="SecF_bac"/>
</dbReference>
<feature type="transmembrane region" description="Helical" evidence="9">
    <location>
        <begin position="550"/>
        <end position="567"/>
    </location>
</feature>
<keyword evidence="3 9" id="KW-1003">Cell membrane</keyword>
<comment type="function">
    <text evidence="9">Part of the Sec protein translocase complex. Interacts with the SecYEG preprotein conducting channel. SecDF uses the proton motive force (PMF) to complete protein translocation after the ATP-dependent function of SecA.</text>
</comment>
<evidence type="ECO:0000256" key="1">
    <source>
        <dbReference type="ARBA" id="ARBA00004651"/>
    </source>
</evidence>
<comment type="subcellular location">
    <subcellularLocation>
        <location evidence="1 9">Cell membrane</location>
        <topology evidence="1 9">Multi-pass membrane protein</topology>
    </subcellularLocation>
</comment>
<dbReference type="PRINTS" id="PR01755">
    <property type="entry name" value="SECFTRNLCASE"/>
</dbReference>
<organism evidence="15 16">
    <name type="scientific">Acetitomaculum ruminis DSM 5522</name>
    <dbReference type="NCBI Taxonomy" id="1120918"/>
    <lineage>
        <taxon>Bacteria</taxon>
        <taxon>Bacillati</taxon>
        <taxon>Bacillota</taxon>
        <taxon>Clostridia</taxon>
        <taxon>Lachnospirales</taxon>
        <taxon>Lachnospiraceae</taxon>
        <taxon>Acetitomaculum</taxon>
    </lineage>
</organism>
<keyword evidence="8 9" id="KW-0472">Membrane</keyword>
<reference evidence="15 16" key="1">
    <citation type="submission" date="2016-10" db="EMBL/GenBank/DDBJ databases">
        <authorList>
            <person name="de Groot N.N."/>
        </authorList>
    </citation>
    <scope>NUCLEOTIDE SEQUENCE [LARGE SCALE GENOMIC DNA]</scope>
    <source>
        <strain evidence="15 16">DSM 5522</strain>
    </source>
</reference>
<dbReference type="InterPro" id="IPR054384">
    <property type="entry name" value="SecDF_P1_head"/>
</dbReference>
<evidence type="ECO:0000313" key="15">
    <source>
        <dbReference type="EMBL" id="SFA78652.1"/>
    </source>
</evidence>
<feature type="transmembrane region" description="Helical" evidence="9">
    <location>
        <begin position="679"/>
        <end position="703"/>
    </location>
</feature>
<dbReference type="InterPro" id="IPR048631">
    <property type="entry name" value="SecD_1st"/>
</dbReference>
<feature type="transmembrane region" description="Helical" evidence="9">
    <location>
        <begin position="372"/>
        <end position="392"/>
    </location>
</feature>
<evidence type="ECO:0000256" key="8">
    <source>
        <dbReference type="ARBA" id="ARBA00023136"/>
    </source>
</evidence>
<dbReference type="SUPFAM" id="SSF82866">
    <property type="entry name" value="Multidrug efflux transporter AcrB transmembrane domain"/>
    <property type="match status" value="2"/>
</dbReference>
<feature type="region of interest" description="Disordered" evidence="11">
    <location>
        <begin position="742"/>
        <end position="770"/>
    </location>
</feature>
<evidence type="ECO:0000259" key="12">
    <source>
        <dbReference type="Pfam" id="PF02355"/>
    </source>
</evidence>
<dbReference type="Pfam" id="PF22599">
    <property type="entry name" value="SecDF_P1_head"/>
    <property type="match status" value="1"/>
</dbReference>
<dbReference type="AlphaFoldDB" id="A0A1I0VQN7"/>
<dbReference type="HAMAP" id="MF_01463_B">
    <property type="entry name" value="SecD_B"/>
    <property type="match status" value="1"/>
</dbReference>
<evidence type="ECO:0000259" key="14">
    <source>
        <dbReference type="Pfam" id="PF22599"/>
    </source>
</evidence>
<dbReference type="GO" id="GO:0043952">
    <property type="term" value="P:protein transport by the Sec complex"/>
    <property type="evidence" value="ECO:0007669"/>
    <property type="project" value="UniProtKB-UniRule"/>
</dbReference>
<comment type="subunit">
    <text evidence="10">Forms a complex with SecD. Part of the essential Sec protein translocation apparatus which comprises SecA, SecYEG and auxiliary proteins SecDF. Other proteins may also be involved.</text>
</comment>
<evidence type="ECO:0000256" key="3">
    <source>
        <dbReference type="ARBA" id="ARBA00022475"/>
    </source>
</evidence>
<protein>
    <recommendedName>
        <fullName evidence="9 10">Multifunctional fusion protein</fullName>
    </recommendedName>
    <domain>
        <recommendedName>
            <fullName evidence="9">Protein translocase subunit SecD</fullName>
        </recommendedName>
    </domain>
    <domain>
        <recommendedName>
            <fullName evidence="10">Protein-export membrane protein SecF</fullName>
        </recommendedName>
    </domain>
</protein>
<dbReference type="PANTHER" id="PTHR30081:SF1">
    <property type="entry name" value="PROTEIN TRANSLOCASE SUBUNIT SECD"/>
    <property type="match status" value="1"/>
</dbReference>
<dbReference type="NCBIfam" id="TIGR01129">
    <property type="entry name" value="secD"/>
    <property type="match status" value="1"/>
</dbReference>
<dbReference type="Gene3D" id="3.30.70.3400">
    <property type="match status" value="1"/>
</dbReference>
<feature type="domain" description="Protein export membrane protein SecD/SecF C-terminal" evidence="12">
    <location>
        <begin position="522"/>
        <end position="706"/>
    </location>
</feature>
<dbReference type="NCBIfam" id="TIGR00916">
    <property type="entry name" value="2A0604s01"/>
    <property type="match status" value="2"/>
</dbReference>
<dbReference type="InterPro" id="IPR022813">
    <property type="entry name" value="SecD/SecF_arch_bac"/>
</dbReference>
<evidence type="ECO:0000259" key="13">
    <source>
        <dbReference type="Pfam" id="PF21760"/>
    </source>
</evidence>
<keyword evidence="7 9" id="KW-0811">Translocation</keyword>
<evidence type="ECO:0000256" key="9">
    <source>
        <dbReference type="HAMAP-Rule" id="MF_01463"/>
    </source>
</evidence>
<feature type="transmembrane region" description="Helical" evidence="9">
    <location>
        <begin position="574"/>
        <end position="595"/>
    </location>
</feature>
<feature type="domain" description="SecDF P1 head subdomain" evidence="14">
    <location>
        <begin position="124"/>
        <end position="223"/>
    </location>
</feature>
<dbReference type="Gene3D" id="3.30.1360.200">
    <property type="match status" value="1"/>
</dbReference>
<evidence type="ECO:0000313" key="16">
    <source>
        <dbReference type="Proteomes" id="UP000198838"/>
    </source>
</evidence>
<feature type="transmembrane region" description="Helical" evidence="9">
    <location>
        <begin position="655"/>
        <end position="673"/>
    </location>
</feature>
<dbReference type="EMBL" id="FOJY01000002">
    <property type="protein sequence ID" value="SFA78652.1"/>
    <property type="molecule type" value="Genomic_DNA"/>
</dbReference>
<evidence type="ECO:0000256" key="11">
    <source>
        <dbReference type="SAM" id="MobiDB-lite"/>
    </source>
</evidence>
<dbReference type="NCBIfam" id="TIGR00966">
    <property type="entry name" value="transloc_SecF"/>
    <property type="match status" value="1"/>
</dbReference>
<feature type="transmembrane region" description="Helical" evidence="9">
    <location>
        <begin position="248"/>
        <end position="266"/>
    </location>
</feature>
<dbReference type="GO" id="GO:0015450">
    <property type="term" value="F:protein-transporting ATPase activity"/>
    <property type="evidence" value="ECO:0007669"/>
    <property type="project" value="InterPro"/>
</dbReference>
<name>A0A1I0VQN7_9FIRM</name>
<comment type="similarity">
    <text evidence="9">Belongs to the SecD/SecF family. SecD subfamily.</text>
</comment>
<evidence type="ECO:0000256" key="2">
    <source>
        <dbReference type="ARBA" id="ARBA00022448"/>
    </source>
</evidence>
<dbReference type="FunFam" id="1.20.1640.10:FF:000004">
    <property type="entry name" value="Protein translocase subunit SecD"/>
    <property type="match status" value="1"/>
</dbReference>
<evidence type="ECO:0000256" key="6">
    <source>
        <dbReference type="ARBA" id="ARBA00022989"/>
    </source>
</evidence>
<accession>A0A1I0VQN7</accession>
<dbReference type="InterPro" id="IPR055344">
    <property type="entry name" value="SecD_SecF_C_bact"/>
</dbReference>
<dbReference type="InterPro" id="IPR022645">
    <property type="entry name" value="SecD/SecF_bac"/>
</dbReference>
<proteinExistence type="inferred from homology"/>
<dbReference type="PANTHER" id="PTHR30081">
    <property type="entry name" value="PROTEIN-EXPORT MEMBRANE PROTEIN SEC"/>
    <property type="match status" value="1"/>
</dbReference>
<keyword evidence="6 9" id="KW-1133">Transmembrane helix</keyword>
<keyword evidence="5 9" id="KW-0653">Protein transport</keyword>
<keyword evidence="4 9" id="KW-0812">Transmembrane</keyword>
<comment type="caution">
    <text evidence="9">Lacks conserved residue(s) required for the propagation of feature annotation.</text>
</comment>
<dbReference type="GO" id="GO:0006605">
    <property type="term" value="P:protein targeting"/>
    <property type="evidence" value="ECO:0007669"/>
    <property type="project" value="UniProtKB-UniRule"/>
</dbReference>
<evidence type="ECO:0000256" key="10">
    <source>
        <dbReference type="HAMAP-Rule" id="MF_01464"/>
    </source>
</evidence>
<dbReference type="GO" id="GO:0005886">
    <property type="term" value="C:plasma membrane"/>
    <property type="evidence" value="ECO:0007669"/>
    <property type="project" value="UniProtKB-SubCell"/>
</dbReference>
<comment type="subunit">
    <text evidence="9">Forms a complex with SecF. Part of the essential Sec protein translocation apparatus which comprises SecA, SecYEG and auxiliary proteins SecDF. Other proteins may also be involved.</text>
</comment>
<dbReference type="Pfam" id="PF02355">
    <property type="entry name" value="SecD_SecF_C"/>
    <property type="match status" value="1"/>
</dbReference>
<dbReference type="Pfam" id="PF07549">
    <property type="entry name" value="Sec_GG"/>
    <property type="match status" value="2"/>
</dbReference>
<comment type="similarity">
    <text evidence="10">Belongs to the SecD/SecF family. SecF subfamily.</text>
</comment>
<dbReference type="RefSeq" id="WP_092870187.1">
    <property type="nucleotide sequence ID" value="NZ_FOJY01000002.1"/>
</dbReference>
<evidence type="ECO:0000256" key="5">
    <source>
        <dbReference type="ARBA" id="ARBA00022927"/>
    </source>
</evidence>
<dbReference type="STRING" id="1120918.SAMN05216249_102142"/>
<dbReference type="HAMAP" id="MF_01464_B">
    <property type="entry name" value="SecF_B"/>
    <property type="match status" value="1"/>
</dbReference>
<dbReference type="GO" id="GO:0065002">
    <property type="term" value="P:intracellular protein transmembrane transport"/>
    <property type="evidence" value="ECO:0007669"/>
    <property type="project" value="UniProtKB-UniRule"/>
</dbReference>
<dbReference type="InterPro" id="IPR005791">
    <property type="entry name" value="SecD"/>
</dbReference>
<feature type="transmembrane region" description="Helical" evidence="9">
    <location>
        <begin position="340"/>
        <end position="360"/>
    </location>
</feature>
<feature type="compositionally biased region" description="Basic and acidic residues" evidence="11">
    <location>
        <begin position="742"/>
        <end position="753"/>
    </location>
</feature>
<dbReference type="InterPro" id="IPR048634">
    <property type="entry name" value="SecD_SecF_C"/>
</dbReference>
<feature type="domain" description="Protein translocase subunit SecDF P1" evidence="13">
    <location>
        <begin position="68"/>
        <end position="122"/>
    </location>
</feature>
<feature type="transmembrane region" description="Helical" evidence="9">
    <location>
        <begin position="601"/>
        <end position="623"/>
    </location>
</feature>
<dbReference type="Pfam" id="PF21760">
    <property type="entry name" value="SecD_1st"/>
    <property type="match status" value="1"/>
</dbReference>
<dbReference type="Gene3D" id="1.20.1640.10">
    <property type="entry name" value="Multidrug efflux transporter AcrB transmembrane domain"/>
    <property type="match status" value="2"/>
</dbReference>
<evidence type="ECO:0000256" key="7">
    <source>
        <dbReference type="ARBA" id="ARBA00023010"/>
    </source>
</evidence>
<dbReference type="Proteomes" id="UP000198838">
    <property type="component" value="Unassembled WGS sequence"/>
</dbReference>
<dbReference type="InterPro" id="IPR022646">
    <property type="entry name" value="SecD/SecF_CS"/>
</dbReference>
<feature type="transmembrane region" description="Helical" evidence="9">
    <location>
        <begin position="298"/>
        <end position="319"/>
    </location>
</feature>
<keyword evidence="2 9" id="KW-0813">Transport</keyword>
<feature type="transmembrane region" description="Helical" evidence="9">
    <location>
        <begin position="273"/>
        <end position="292"/>
    </location>
</feature>
<feature type="compositionally biased region" description="Basic residues" evidence="11">
    <location>
        <begin position="759"/>
        <end position="770"/>
    </location>
</feature>